<proteinExistence type="predicted"/>
<evidence type="ECO:0000313" key="1">
    <source>
        <dbReference type="EMBL" id="JAS80980.1"/>
    </source>
</evidence>
<name>A0A1B6I255_9HEMI</name>
<protein>
    <submittedName>
        <fullName evidence="1">Uncharacterized protein</fullName>
    </submittedName>
</protein>
<dbReference type="EMBL" id="GECU01026726">
    <property type="protein sequence ID" value="JAS80980.1"/>
    <property type="molecule type" value="Transcribed_RNA"/>
</dbReference>
<gene>
    <name evidence="1" type="ORF">g.56440</name>
</gene>
<sequence length="100" mass="11174">KALWQVINAAKKASAETKNHIELQVNGNIIKDTVDVANCFNNYFTTIAEKTLENNNINPNSTTNYKTPITNNSFKFQQITETQVQKTIDTLKPKTSAGID</sequence>
<accession>A0A1B6I255</accession>
<organism evidence="1">
    <name type="scientific">Homalodisca liturata</name>
    <dbReference type="NCBI Taxonomy" id="320908"/>
    <lineage>
        <taxon>Eukaryota</taxon>
        <taxon>Metazoa</taxon>
        <taxon>Ecdysozoa</taxon>
        <taxon>Arthropoda</taxon>
        <taxon>Hexapoda</taxon>
        <taxon>Insecta</taxon>
        <taxon>Pterygota</taxon>
        <taxon>Neoptera</taxon>
        <taxon>Paraneoptera</taxon>
        <taxon>Hemiptera</taxon>
        <taxon>Auchenorrhyncha</taxon>
        <taxon>Membracoidea</taxon>
        <taxon>Cicadellidae</taxon>
        <taxon>Cicadellinae</taxon>
        <taxon>Proconiini</taxon>
        <taxon>Homalodisca</taxon>
    </lineage>
</organism>
<dbReference type="AlphaFoldDB" id="A0A1B6I255"/>
<reference evidence="1" key="1">
    <citation type="submission" date="2015-11" db="EMBL/GenBank/DDBJ databases">
        <title>De novo transcriptome assembly of four potential Pierce s Disease insect vectors from Arizona vineyards.</title>
        <authorList>
            <person name="Tassone E.E."/>
        </authorList>
    </citation>
    <scope>NUCLEOTIDE SEQUENCE</scope>
</reference>
<feature type="non-terminal residue" evidence="1">
    <location>
        <position position="100"/>
    </location>
</feature>
<feature type="non-terminal residue" evidence="1">
    <location>
        <position position="1"/>
    </location>
</feature>